<keyword evidence="1" id="KW-0472">Membrane</keyword>
<keyword evidence="1" id="KW-0812">Transmembrane</keyword>
<keyword evidence="4" id="KW-1185">Reference proteome</keyword>
<name>A0A210PPW8_MIZYE</name>
<feature type="transmembrane region" description="Helical" evidence="1">
    <location>
        <begin position="29"/>
        <end position="47"/>
    </location>
</feature>
<protein>
    <submittedName>
        <fullName evidence="3">Uncharacterized protein</fullName>
    </submittedName>
</protein>
<dbReference type="EMBL" id="NEDP02005563">
    <property type="protein sequence ID" value="OWF38549.1"/>
    <property type="molecule type" value="Genomic_DNA"/>
</dbReference>
<gene>
    <name evidence="3" type="ORF">KP79_PYT23343</name>
</gene>
<organism evidence="3 4">
    <name type="scientific">Mizuhopecten yessoensis</name>
    <name type="common">Japanese scallop</name>
    <name type="synonym">Patinopecten yessoensis</name>
    <dbReference type="NCBI Taxonomy" id="6573"/>
    <lineage>
        <taxon>Eukaryota</taxon>
        <taxon>Metazoa</taxon>
        <taxon>Spiralia</taxon>
        <taxon>Lophotrochozoa</taxon>
        <taxon>Mollusca</taxon>
        <taxon>Bivalvia</taxon>
        <taxon>Autobranchia</taxon>
        <taxon>Pteriomorphia</taxon>
        <taxon>Pectinida</taxon>
        <taxon>Pectinoidea</taxon>
        <taxon>Pectinidae</taxon>
        <taxon>Mizuhopecten</taxon>
    </lineage>
</organism>
<keyword evidence="2" id="KW-0732">Signal</keyword>
<comment type="caution">
    <text evidence="3">The sequence shown here is derived from an EMBL/GenBank/DDBJ whole genome shotgun (WGS) entry which is preliminary data.</text>
</comment>
<feature type="signal peptide" evidence="2">
    <location>
        <begin position="1"/>
        <end position="19"/>
    </location>
</feature>
<feature type="transmembrane region" description="Helical" evidence="1">
    <location>
        <begin position="59"/>
        <end position="79"/>
    </location>
</feature>
<evidence type="ECO:0000256" key="2">
    <source>
        <dbReference type="SAM" id="SignalP"/>
    </source>
</evidence>
<evidence type="ECO:0000313" key="3">
    <source>
        <dbReference type="EMBL" id="OWF38549.1"/>
    </source>
</evidence>
<keyword evidence="1" id="KW-1133">Transmembrane helix</keyword>
<sequence length="81" mass="8591">MNKTLFLILIPCIIGFISAQYGYGGYGGAGGYGGVGSQLPYGGYYAGYAYQNKQNRNDLLVGGLFFLAFLLLFNITGSITG</sequence>
<feature type="chain" id="PRO_5013256298" evidence="2">
    <location>
        <begin position="20"/>
        <end position="81"/>
    </location>
</feature>
<proteinExistence type="predicted"/>
<dbReference type="Proteomes" id="UP000242188">
    <property type="component" value="Unassembled WGS sequence"/>
</dbReference>
<dbReference type="AlphaFoldDB" id="A0A210PPW8"/>
<reference evidence="3 4" key="1">
    <citation type="journal article" date="2017" name="Nat. Ecol. Evol.">
        <title>Scallop genome provides insights into evolution of bilaterian karyotype and development.</title>
        <authorList>
            <person name="Wang S."/>
            <person name="Zhang J."/>
            <person name="Jiao W."/>
            <person name="Li J."/>
            <person name="Xun X."/>
            <person name="Sun Y."/>
            <person name="Guo X."/>
            <person name="Huan P."/>
            <person name="Dong B."/>
            <person name="Zhang L."/>
            <person name="Hu X."/>
            <person name="Sun X."/>
            <person name="Wang J."/>
            <person name="Zhao C."/>
            <person name="Wang Y."/>
            <person name="Wang D."/>
            <person name="Huang X."/>
            <person name="Wang R."/>
            <person name="Lv J."/>
            <person name="Li Y."/>
            <person name="Zhang Z."/>
            <person name="Liu B."/>
            <person name="Lu W."/>
            <person name="Hui Y."/>
            <person name="Liang J."/>
            <person name="Zhou Z."/>
            <person name="Hou R."/>
            <person name="Li X."/>
            <person name="Liu Y."/>
            <person name="Li H."/>
            <person name="Ning X."/>
            <person name="Lin Y."/>
            <person name="Zhao L."/>
            <person name="Xing Q."/>
            <person name="Dou J."/>
            <person name="Li Y."/>
            <person name="Mao J."/>
            <person name="Guo H."/>
            <person name="Dou H."/>
            <person name="Li T."/>
            <person name="Mu C."/>
            <person name="Jiang W."/>
            <person name="Fu Q."/>
            <person name="Fu X."/>
            <person name="Miao Y."/>
            <person name="Liu J."/>
            <person name="Yu Q."/>
            <person name="Li R."/>
            <person name="Liao H."/>
            <person name="Li X."/>
            <person name="Kong Y."/>
            <person name="Jiang Z."/>
            <person name="Chourrout D."/>
            <person name="Li R."/>
            <person name="Bao Z."/>
        </authorList>
    </citation>
    <scope>NUCLEOTIDE SEQUENCE [LARGE SCALE GENOMIC DNA]</scope>
    <source>
        <strain evidence="3 4">PY_sf001</strain>
    </source>
</reference>
<evidence type="ECO:0000256" key="1">
    <source>
        <dbReference type="SAM" id="Phobius"/>
    </source>
</evidence>
<evidence type="ECO:0000313" key="4">
    <source>
        <dbReference type="Proteomes" id="UP000242188"/>
    </source>
</evidence>
<accession>A0A210PPW8</accession>